<dbReference type="InterPro" id="IPR001841">
    <property type="entry name" value="Znf_RING"/>
</dbReference>
<dbReference type="STRING" id="218851.A0A2G5DRR4"/>
<feature type="region of interest" description="Disordered" evidence="10">
    <location>
        <begin position="177"/>
        <end position="217"/>
    </location>
</feature>
<dbReference type="InterPro" id="IPR013083">
    <property type="entry name" value="Znf_RING/FYVE/PHD"/>
</dbReference>
<dbReference type="FunFam" id="3.30.40.10:FF:000309">
    <property type="entry name" value="E3 ubiquitin-protein ligase MBR2"/>
    <property type="match status" value="1"/>
</dbReference>
<organism evidence="12 13">
    <name type="scientific">Aquilegia coerulea</name>
    <name type="common">Rocky mountain columbine</name>
    <dbReference type="NCBI Taxonomy" id="218851"/>
    <lineage>
        <taxon>Eukaryota</taxon>
        <taxon>Viridiplantae</taxon>
        <taxon>Streptophyta</taxon>
        <taxon>Embryophyta</taxon>
        <taxon>Tracheophyta</taxon>
        <taxon>Spermatophyta</taxon>
        <taxon>Magnoliopsida</taxon>
        <taxon>Ranunculales</taxon>
        <taxon>Ranunculaceae</taxon>
        <taxon>Thalictroideae</taxon>
        <taxon>Aquilegia</taxon>
    </lineage>
</organism>
<feature type="region of interest" description="Disordered" evidence="10">
    <location>
        <begin position="358"/>
        <end position="428"/>
    </location>
</feature>
<keyword evidence="5" id="KW-0479">Metal-binding</keyword>
<evidence type="ECO:0000256" key="2">
    <source>
        <dbReference type="ARBA" id="ARBA00004906"/>
    </source>
</evidence>
<protein>
    <recommendedName>
        <fullName evidence="3">RING-type E3 ubiquitin transferase</fullName>
        <ecNumber evidence="3">2.3.2.27</ecNumber>
    </recommendedName>
</protein>
<dbReference type="EC" id="2.3.2.27" evidence="3"/>
<keyword evidence="7" id="KW-0833">Ubl conjugation pathway</keyword>
<dbReference type="EMBL" id="KZ305032">
    <property type="protein sequence ID" value="PIA46215.1"/>
    <property type="molecule type" value="Genomic_DNA"/>
</dbReference>
<evidence type="ECO:0000256" key="5">
    <source>
        <dbReference type="ARBA" id="ARBA00022723"/>
    </source>
</evidence>
<feature type="compositionally biased region" description="Polar residues" evidence="10">
    <location>
        <begin position="324"/>
        <end position="345"/>
    </location>
</feature>
<feature type="region of interest" description="Disordered" evidence="10">
    <location>
        <begin position="1"/>
        <end position="28"/>
    </location>
</feature>
<comment type="catalytic activity">
    <reaction evidence="1">
        <text>S-ubiquitinyl-[E2 ubiquitin-conjugating enzyme]-L-cysteine + [acceptor protein]-L-lysine = [E2 ubiquitin-conjugating enzyme]-L-cysteine + N(6)-ubiquitinyl-[acceptor protein]-L-lysine.</text>
        <dbReference type="EC" id="2.3.2.27"/>
    </reaction>
</comment>
<feature type="compositionally biased region" description="Polar residues" evidence="10">
    <location>
        <begin position="291"/>
        <end position="311"/>
    </location>
</feature>
<evidence type="ECO:0000256" key="9">
    <source>
        <dbReference type="PROSITE-ProRule" id="PRU00175"/>
    </source>
</evidence>
<proteinExistence type="predicted"/>
<accession>A0A2G5DRR4</accession>
<feature type="compositionally biased region" description="Low complexity" evidence="10">
    <location>
        <begin position="461"/>
        <end position="471"/>
    </location>
</feature>
<evidence type="ECO:0000256" key="10">
    <source>
        <dbReference type="SAM" id="MobiDB-lite"/>
    </source>
</evidence>
<reference evidence="12 13" key="1">
    <citation type="submission" date="2017-09" db="EMBL/GenBank/DDBJ databases">
        <title>WGS assembly of Aquilegia coerulea Goldsmith.</title>
        <authorList>
            <person name="Hodges S."/>
            <person name="Kramer E."/>
            <person name="Nordborg M."/>
            <person name="Tomkins J."/>
            <person name="Borevitz J."/>
            <person name="Derieg N."/>
            <person name="Yan J."/>
            <person name="Mihaltcheva S."/>
            <person name="Hayes R.D."/>
            <person name="Rokhsar D."/>
        </authorList>
    </citation>
    <scope>NUCLEOTIDE SEQUENCE [LARGE SCALE GENOMIC DNA]</scope>
    <source>
        <strain evidence="13">cv. Goldsmith</strain>
    </source>
</reference>
<evidence type="ECO:0000313" key="12">
    <source>
        <dbReference type="EMBL" id="PIA46215.1"/>
    </source>
</evidence>
<keyword evidence="4" id="KW-0808">Transferase</keyword>
<dbReference type="FunCoup" id="A0A2G5DRR4">
    <property type="interactions" value="2556"/>
</dbReference>
<feature type="compositionally biased region" description="Low complexity" evidence="10">
    <location>
        <begin position="359"/>
        <end position="373"/>
    </location>
</feature>
<gene>
    <name evidence="12" type="ORF">AQUCO_01500023v1</name>
</gene>
<sequence>MQGQRSTVESFPETFELDHGSSSSGTAADQQLSWNTMLNPIEGRIPDCLLQPHDSSFTFPSTVGHDGRSLSGWCLGEGSSSENTGNQIVHDEAKLEHAWPPSLNNCAGSGPRLDERQYEPSNILSLESVNLNLSNNQVTNGPLFLQNLSSAHPQNMNLDEGYSGNNGARVMEAGVSSRLRKPGGPESEHILYSGNSSGSSSGSAGYLAEESDGRPGCSLDGRRLACKRKALEGVSGQLSLGGSPSCFQRAENSASQSVPTSYNVACSSNFTTSAENHPQQPNPRLGVDISLGSSSHPAFSAAGNTESSQRNFRMRINPAHLDSPPSNLSSIRNISRPSHTSPYQSSRLLSFNHSLELRPTTASSSSPGPSHASQNPGMSRNVHPATRYGASSARVGSSSSSPSIPGERTASREESNSRNIPRSISEHPMFVPSAETRNLFQDPTNWSLANGNTRIPRNVASSSRVGSSSGVHPSAAPTWLPLHNPPAQHSRRLSEAVRRSLFPIPGSEAGGQGHNVHSLHSGVPTSAQEVVHPSGAGHVGHHQPYHRSALRMDRQGDGVLGAPMSARGLAAREGRSRLVSEIRNALDFMRRGGEGVRFEDVFVLDQSMFYGMSDLHDRHRDMRLDVDNMSYEVRRYHGISHLHLWQKYLFYEFSLLVGNPVFNEISNSIHDFFFQELLALEDRIGNVSTGLSEETITKCLKQRKYMSFTIGVASEIEPCCVCQEEYIDGDDLGRLDCGHDFHSRCIKQWLTHKNLCPICKTTALVT</sequence>
<dbReference type="OrthoDB" id="8062037at2759"/>
<dbReference type="PANTHER" id="PTHR22937:SF224">
    <property type="entry name" value="E3 UBIQUITIN-PROTEIN LIGASE MBR1-RELATED"/>
    <property type="match status" value="1"/>
</dbReference>
<feature type="region of interest" description="Disordered" evidence="10">
    <location>
        <begin position="442"/>
        <end position="472"/>
    </location>
</feature>
<evidence type="ECO:0000313" key="13">
    <source>
        <dbReference type="Proteomes" id="UP000230069"/>
    </source>
</evidence>
<feature type="region of interest" description="Disordered" evidence="10">
    <location>
        <begin position="272"/>
        <end position="345"/>
    </location>
</feature>
<evidence type="ECO:0000256" key="1">
    <source>
        <dbReference type="ARBA" id="ARBA00000900"/>
    </source>
</evidence>
<dbReference type="Gene3D" id="3.30.40.10">
    <property type="entry name" value="Zinc/RING finger domain, C3HC4 (zinc finger)"/>
    <property type="match status" value="1"/>
</dbReference>
<evidence type="ECO:0000256" key="3">
    <source>
        <dbReference type="ARBA" id="ARBA00012483"/>
    </source>
</evidence>
<dbReference type="Pfam" id="PF13639">
    <property type="entry name" value="zf-RING_2"/>
    <property type="match status" value="1"/>
</dbReference>
<keyword evidence="13" id="KW-1185">Reference proteome</keyword>
<evidence type="ECO:0000256" key="6">
    <source>
        <dbReference type="ARBA" id="ARBA00022771"/>
    </source>
</evidence>
<dbReference type="AlphaFoldDB" id="A0A2G5DRR4"/>
<name>A0A2G5DRR4_AQUCA</name>
<dbReference type="SUPFAM" id="SSF57850">
    <property type="entry name" value="RING/U-box"/>
    <property type="match status" value="1"/>
</dbReference>
<dbReference type="GO" id="GO:0043161">
    <property type="term" value="P:proteasome-mediated ubiquitin-dependent protein catabolic process"/>
    <property type="evidence" value="ECO:0007669"/>
    <property type="project" value="UniProtKB-ARBA"/>
</dbReference>
<evidence type="ECO:0000256" key="8">
    <source>
        <dbReference type="ARBA" id="ARBA00022833"/>
    </source>
</evidence>
<dbReference type="SMART" id="SM00184">
    <property type="entry name" value="RING"/>
    <property type="match status" value="1"/>
</dbReference>
<comment type="pathway">
    <text evidence="2">Protein modification; protein ubiquitination.</text>
</comment>
<dbReference type="PANTHER" id="PTHR22937">
    <property type="entry name" value="E3 UBIQUITIN-PROTEIN LIGASE RNF165"/>
    <property type="match status" value="1"/>
</dbReference>
<evidence type="ECO:0000259" key="11">
    <source>
        <dbReference type="PROSITE" id="PS50089"/>
    </source>
</evidence>
<dbReference type="InParanoid" id="A0A2G5DRR4"/>
<dbReference type="GO" id="GO:0008270">
    <property type="term" value="F:zinc ion binding"/>
    <property type="evidence" value="ECO:0007669"/>
    <property type="project" value="UniProtKB-KW"/>
</dbReference>
<keyword evidence="8" id="KW-0862">Zinc</keyword>
<dbReference type="PROSITE" id="PS50089">
    <property type="entry name" value="ZF_RING_2"/>
    <property type="match status" value="1"/>
</dbReference>
<dbReference type="GO" id="GO:0010228">
    <property type="term" value="P:vegetative to reproductive phase transition of meristem"/>
    <property type="evidence" value="ECO:0007669"/>
    <property type="project" value="UniProtKB-ARBA"/>
</dbReference>
<keyword evidence="6 9" id="KW-0863">Zinc-finger</keyword>
<feature type="compositionally biased region" description="Low complexity" evidence="10">
    <location>
        <begin position="191"/>
        <end position="208"/>
    </location>
</feature>
<dbReference type="InterPro" id="IPR045191">
    <property type="entry name" value="MBR1/2-like"/>
</dbReference>
<evidence type="ECO:0000256" key="7">
    <source>
        <dbReference type="ARBA" id="ARBA00022786"/>
    </source>
</evidence>
<feature type="domain" description="RING-type" evidence="11">
    <location>
        <begin position="719"/>
        <end position="760"/>
    </location>
</feature>
<dbReference type="GO" id="GO:0061630">
    <property type="term" value="F:ubiquitin protein ligase activity"/>
    <property type="evidence" value="ECO:0007669"/>
    <property type="project" value="UniProtKB-EC"/>
</dbReference>
<dbReference type="Proteomes" id="UP000230069">
    <property type="component" value="Unassembled WGS sequence"/>
</dbReference>
<feature type="compositionally biased region" description="Low complexity" evidence="10">
    <location>
        <begin position="391"/>
        <end position="403"/>
    </location>
</feature>
<feature type="compositionally biased region" description="Polar residues" evidence="10">
    <location>
        <begin position="442"/>
        <end position="455"/>
    </location>
</feature>
<evidence type="ECO:0000256" key="4">
    <source>
        <dbReference type="ARBA" id="ARBA00022679"/>
    </source>
</evidence>